<comment type="caution">
    <text evidence="1">The sequence shown here is derived from an EMBL/GenBank/DDBJ whole genome shotgun (WGS) entry which is preliminary data.</text>
</comment>
<evidence type="ECO:0000313" key="1">
    <source>
        <dbReference type="EMBL" id="GIY09663.1"/>
    </source>
</evidence>
<dbReference type="InterPro" id="IPR039151">
    <property type="entry name" value="INTU"/>
</dbReference>
<dbReference type="GO" id="GO:0007399">
    <property type="term" value="P:nervous system development"/>
    <property type="evidence" value="ECO:0007669"/>
    <property type="project" value="TreeGrafter"/>
</dbReference>
<dbReference type="AlphaFoldDB" id="A0AAV4QQ37"/>
<dbReference type="GO" id="GO:0060271">
    <property type="term" value="P:cilium assembly"/>
    <property type="evidence" value="ECO:0007669"/>
    <property type="project" value="InterPro"/>
</dbReference>
<dbReference type="PANTHER" id="PTHR21082:SF4">
    <property type="entry name" value="PROTEIN INTURNED"/>
    <property type="match status" value="1"/>
</dbReference>
<keyword evidence="2" id="KW-1185">Reference proteome</keyword>
<proteinExistence type="predicted"/>
<reference evidence="1 2" key="1">
    <citation type="submission" date="2021-06" db="EMBL/GenBank/DDBJ databases">
        <title>Caerostris extrusa draft genome.</title>
        <authorList>
            <person name="Kono N."/>
            <person name="Arakawa K."/>
        </authorList>
    </citation>
    <scope>NUCLEOTIDE SEQUENCE [LARGE SCALE GENOMIC DNA]</scope>
</reference>
<gene>
    <name evidence="1" type="primary">intu</name>
    <name evidence="1" type="ORF">CEXT_202691</name>
</gene>
<name>A0AAV4QQ37_CAEEX</name>
<protein>
    <submittedName>
        <fullName evidence="1">Protein inturned</fullName>
    </submittedName>
</protein>
<dbReference type="GO" id="GO:0005737">
    <property type="term" value="C:cytoplasm"/>
    <property type="evidence" value="ECO:0007669"/>
    <property type="project" value="TreeGrafter"/>
</dbReference>
<dbReference type="SUPFAM" id="SSF50156">
    <property type="entry name" value="PDZ domain-like"/>
    <property type="match status" value="1"/>
</dbReference>
<dbReference type="PANTHER" id="PTHR21082">
    <property type="entry name" value="PROTEIN INTURNED"/>
    <property type="match status" value="1"/>
</dbReference>
<dbReference type="InterPro" id="IPR036034">
    <property type="entry name" value="PDZ_sf"/>
</dbReference>
<dbReference type="Proteomes" id="UP001054945">
    <property type="component" value="Unassembled WGS sequence"/>
</dbReference>
<evidence type="ECO:0000313" key="2">
    <source>
        <dbReference type="Proteomes" id="UP001054945"/>
    </source>
</evidence>
<accession>A0AAV4QQ37</accession>
<dbReference type="GO" id="GO:0005929">
    <property type="term" value="C:cilium"/>
    <property type="evidence" value="ECO:0007669"/>
    <property type="project" value="TreeGrafter"/>
</dbReference>
<organism evidence="1 2">
    <name type="scientific">Caerostris extrusa</name>
    <name type="common">Bark spider</name>
    <name type="synonym">Caerostris bankana</name>
    <dbReference type="NCBI Taxonomy" id="172846"/>
    <lineage>
        <taxon>Eukaryota</taxon>
        <taxon>Metazoa</taxon>
        <taxon>Ecdysozoa</taxon>
        <taxon>Arthropoda</taxon>
        <taxon>Chelicerata</taxon>
        <taxon>Arachnida</taxon>
        <taxon>Araneae</taxon>
        <taxon>Araneomorphae</taxon>
        <taxon>Entelegynae</taxon>
        <taxon>Araneoidea</taxon>
        <taxon>Araneidae</taxon>
        <taxon>Caerostris</taxon>
    </lineage>
</organism>
<sequence>MAESLDDVSECSSEYCDSESCGSSCCSGSDDELHFPWLEKVGPRGELFYIEPNFSFHANQDAYALNSDTDSLYQATLNQAKAKLNPAEKFKKWMKKRKRKVRKSFPLLKQNKFNDSISDNVFLDPLLSLPTRDIYIDIDSAKQTLGRRVSLCEELLGLELGLFQEFSHWSVENKIKILGFTSGHDIPDIKPGDWLVSVNDINVNFHNLDEILKGLVLPSKVKLTVSTPHNKNISKYENISDHDTIIQELLGNSDVLDEAKSQLQCVPHGIFTLLLKRNLFQMKV</sequence>
<dbReference type="EMBL" id="BPLR01006414">
    <property type="protein sequence ID" value="GIY09663.1"/>
    <property type="molecule type" value="Genomic_DNA"/>
</dbReference>
<dbReference type="GO" id="GO:0001736">
    <property type="term" value="P:establishment of planar polarity"/>
    <property type="evidence" value="ECO:0007669"/>
    <property type="project" value="InterPro"/>
</dbReference>